<dbReference type="Proteomes" id="UP000076408">
    <property type="component" value="Unassembled WGS sequence"/>
</dbReference>
<reference evidence="2" key="1">
    <citation type="journal article" date="2014" name="Genome Biol.">
        <title>Genome analysis of a major urban malaria vector mosquito, Anopheles stephensi.</title>
        <authorList>
            <person name="Jiang X."/>
            <person name="Peery A."/>
            <person name="Hall A.B."/>
            <person name="Sharma A."/>
            <person name="Chen X.G."/>
            <person name="Waterhouse R.M."/>
            <person name="Komissarov A."/>
            <person name="Riehle M.M."/>
            <person name="Shouche Y."/>
            <person name="Sharakhova M.V."/>
            <person name="Lawson D."/>
            <person name="Pakpour N."/>
            <person name="Arensburger P."/>
            <person name="Davidson V.L."/>
            <person name="Eiglmeier K."/>
            <person name="Emrich S."/>
            <person name="George P."/>
            <person name="Kennedy R.C."/>
            <person name="Mane S.P."/>
            <person name="Maslen G."/>
            <person name="Oringanje C."/>
            <person name="Qi Y."/>
            <person name="Settlage R."/>
            <person name="Tojo M."/>
            <person name="Tubio J.M."/>
            <person name="Unger M.F."/>
            <person name="Wang B."/>
            <person name="Vernick K.D."/>
            <person name="Ribeiro J.M."/>
            <person name="James A.A."/>
            <person name="Michel K."/>
            <person name="Riehle M.A."/>
            <person name="Luckhart S."/>
            <person name="Sharakhov I.V."/>
            <person name="Tu Z."/>
        </authorList>
    </citation>
    <scope>NUCLEOTIDE SEQUENCE [LARGE SCALE GENOMIC DNA]</scope>
    <source>
        <strain evidence="2">Indian</strain>
    </source>
</reference>
<proteinExistence type="predicted"/>
<dbReference type="OMA" id="KHANAYT"/>
<keyword evidence="2" id="KW-1185">Reference proteome</keyword>
<accession>A0A182YRF5</accession>
<dbReference type="AlphaFoldDB" id="A0A182YRF5"/>
<evidence type="ECO:0000313" key="1">
    <source>
        <dbReference type="EnsemblMetazoa" id="ASTEI11041-PA"/>
    </source>
</evidence>
<reference evidence="1" key="2">
    <citation type="submission" date="2020-05" db="UniProtKB">
        <authorList>
            <consortium name="EnsemblMetazoa"/>
        </authorList>
    </citation>
    <scope>IDENTIFICATION</scope>
    <source>
        <strain evidence="1">Indian</strain>
    </source>
</reference>
<sequence length="281" mass="32615">MYEEIYLHELDTGMAESAEYEEEWISFTDEEDEEEVDAEQHVFKDDDEANRNNTFSKKLQLWALSHRITHAALNDLLEIVQETTEYYVPKDARTFLKTPVGVGKQIASVAGGQLWYQGIQNTLQYHFRTDAEFRSGQYAIGHQRRPTPIADITGLDIIKHIPVSDDLHLLYSGFMKLFVVGHAEGTLSSFPKWTLEEQEEVSTILLKTRLPVEINRAMRSLKYVKFWKGSEFRTFLNHISIPLLKGRIHDDAYHHFKLFYVAITLLSSSILKDFGIMQKHF</sequence>
<protein>
    <submittedName>
        <fullName evidence="1">Uncharacterized protein</fullName>
    </submittedName>
</protein>
<dbReference type="VEuPathDB" id="VectorBase:ASTEI20_032891"/>
<dbReference type="PANTHER" id="PTHR33053">
    <property type="entry name" value="PROTEIN, PUTATIVE-RELATED"/>
    <property type="match status" value="1"/>
</dbReference>
<organism evidence="1 2">
    <name type="scientific">Anopheles stephensi</name>
    <name type="common">Indo-Pakistan malaria mosquito</name>
    <dbReference type="NCBI Taxonomy" id="30069"/>
    <lineage>
        <taxon>Eukaryota</taxon>
        <taxon>Metazoa</taxon>
        <taxon>Ecdysozoa</taxon>
        <taxon>Arthropoda</taxon>
        <taxon>Hexapoda</taxon>
        <taxon>Insecta</taxon>
        <taxon>Pterygota</taxon>
        <taxon>Neoptera</taxon>
        <taxon>Endopterygota</taxon>
        <taxon>Diptera</taxon>
        <taxon>Nematocera</taxon>
        <taxon>Culicoidea</taxon>
        <taxon>Culicidae</taxon>
        <taxon>Anophelinae</taxon>
        <taxon>Anopheles</taxon>
    </lineage>
</organism>
<dbReference type="VEuPathDB" id="VectorBase:ASTEI11041"/>
<dbReference type="PANTHER" id="PTHR33053:SF9">
    <property type="entry name" value="AGAP000105-PA"/>
    <property type="match status" value="1"/>
</dbReference>
<dbReference type="EnsemblMetazoa" id="ASTEI11041-RA">
    <property type="protein sequence ID" value="ASTEI11041-PA"/>
    <property type="gene ID" value="ASTEI11041"/>
</dbReference>
<dbReference type="VEuPathDB" id="VectorBase:ASTE007337"/>
<name>A0A182YRF5_ANOST</name>
<dbReference type="STRING" id="30069.A0A182YRF5"/>
<evidence type="ECO:0000313" key="2">
    <source>
        <dbReference type="Proteomes" id="UP000076408"/>
    </source>
</evidence>
<dbReference type="VEuPathDB" id="VectorBase:ASTEI20_035134"/>